<keyword evidence="2" id="KW-0472">Membrane</keyword>
<feature type="transmembrane region" description="Helical" evidence="2">
    <location>
        <begin position="77"/>
        <end position="101"/>
    </location>
</feature>
<name>A0A3E0IB59_9PSEU</name>
<reference evidence="3 4" key="1">
    <citation type="submission" date="2018-08" db="EMBL/GenBank/DDBJ databases">
        <title>Genomic Encyclopedia of Archaeal and Bacterial Type Strains, Phase II (KMG-II): from individual species to whole genera.</title>
        <authorList>
            <person name="Goeker M."/>
        </authorList>
    </citation>
    <scope>NUCLEOTIDE SEQUENCE [LARGE SCALE GENOMIC DNA]</scope>
    <source>
        <strain evidence="3 4">DSM 45791</strain>
    </source>
</reference>
<evidence type="ECO:0008006" key="5">
    <source>
        <dbReference type="Google" id="ProtNLM"/>
    </source>
</evidence>
<dbReference type="AlphaFoldDB" id="A0A3E0IB59"/>
<keyword evidence="2" id="KW-1133">Transmembrane helix</keyword>
<evidence type="ECO:0000313" key="3">
    <source>
        <dbReference type="EMBL" id="REH55917.1"/>
    </source>
</evidence>
<protein>
    <recommendedName>
        <fullName evidence="5">DUF4231 domain-containing protein</fullName>
    </recommendedName>
</protein>
<proteinExistence type="predicted"/>
<organism evidence="3 4">
    <name type="scientific">Kutzneria buriramensis</name>
    <dbReference type="NCBI Taxonomy" id="1045776"/>
    <lineage>
        <taxon>Bacteria</taxon>
        <taxon>Bacillati</taxon>
        <taxon>Actinomycetota</taxon>
        <taxon>Actinomycetes</taxon>
        <taxon>Pseudonocardiales</taxon>
        <taxon>Pseudonocardiaceae</taxon>
        <taxon>Kutzneria</taxon>
    </lineage>
</organism>
<feature type="transmembrane region" description="Helical" evidence="2">
    <location>
        <begin position="113"/>
        <end position="132"/>
    </location>
</feature>
<comment type="caution">
    <text evidence="3">The sequence shown here is derived from an EMBL/GenBank/DDBJ whole genome shotgun (WGS) entry which is preliminary data.</text>
</comment>
<dbReference type="Proteomes" id="UP000256269">
    <property type="component" value="Unassembled WGS sequence"/>
</dbReference>
<sequence>MVVDPWFVGLCVVTVLAISSAVAIAVYMRPTFPVATAGGGADGPFADADLIGPELRDWAAAHYRRTVPVLRVWQRRAWLYGAAHFYAVGWTVLISLSLPFLIPYVTDGNGSRLMVQALSVFGAVVFGLHRTFKAEENYGKYRLHESSVYSLVRKLVDDPDQLGATDAERRRRYLAEIERIRERARNDEINNLPSPSSPPRVGPVTPIPEQRESDGFRSAAPGPLRGGASP</sequence>
<feature type="transmembrane region" description="Helical" evidence="2">
    <location>
        <begin position="6"/>
        <end position="27"/>
    </location>
</feature>
<keyword evidence="4" id="KW-1185">Reference proteome</keyword>
<keyword evidence="2" id="KW-0812">Transmembrane</keyword>
<evidence type="ECO:0000256" key="1">
    <source>
        <dbReference type="SAM" id="MobiDB-lite"/>
    </source>
</evidence>
<dbReference type="EMBL" id="QUNO01000001">
    <property type="protein sequence ID" value="REH55917.1"/>
    <property type="molecule type" value="Genomic_DNA"/>
</dbReference>
<gene>
    <name evidence="3" type="ORF">BCF44_101945</name>
</gene>
<feature type="region of interest" description="Disordered" evidence="1">
    <location>
        <begin position="185"/>
        <end position="230"/>
    </location>
</feature>
<evidence type="ECO:0000256" key="2">
    <source>
        <dbReference type="SAM" id="Phobius"/>
    </source>
</evidence>
<accession>A0A3E0IB59</accession>
<evidence type="ECO:0000313" key="4">
    <source>
        <dbReference type="Proteomes" id="UP000256269"/>
    </source>
</evidence>